<evidence type="ECO:0000313" key="1">
    <source>
        <dbReference type="EMBL" id="GDY56256.1"/>
    </source>
</evidence>
<name>A0A4D4LAM6_STRVO</name>
<keyword evidence="2" id="KW-1185">Reference proteome</keyword>
<dbReference type="Proteomes" id="UP000301309">
    <property type="component" value="Unassembled WGS sequence"/>
</dbReference>
<accession>A0A4D4LAM6</accession>
<evidence type="ECO:0000313" key="2">
    <source>
        <dbReference type="Proteomes" id="UP000301309"/>
    </source>
</evidence>
<gene>
    <name evidence="1" type="ORF">SVIO_068790</name>
</gene>
<protein>
    <submittedName>
        <fullName evidence="1">Uncharacterized protein</fullName>
    </submittedName>
</protein>
<comment type="caution">
    <text evidence="1">The sequence shown here is derived from an EMBL/GenBank/DDBJ whole genome shotgun (WGS) entry which is preliminary data.</text>
</comment>
<organism evidence="1 2">
    <name type="scientific">Streptomyces violaceusniger</name>
    <dbReference type="NCBI Taxonomy" id="68280"/>
    <lineage>
        <taxon>Bacteria</taxon>
        <taxon>Bacillati</taxon>
        <taxon>Actinomycetota</taxon>
        <taxon>Actinomycetes</taxon>
        <taxon>Kitasatosporales</taxon>
        <taxon>Streptomycetaceae</taxon>
        <taxon>Streptomyces</taxon>
        <taxon>Streptomyces violaceusniger group</taxon>
    </lineage>
</organism>
<sequence length="94" mass="9810">MGEGPDSVRRVAPAPSRDLAPFGIAALAMFGPWGPHRLRAAAPDSVRRVAPAPSRDLAPFGIAALAMFGPWGLTGFGQLRRTPSVESPLPLVAI</sequence>
<dbReference type="AlphaFoldDB" id="A0A4D4LAM6"/>
<dbReference type="EMBL" id="BJHW01000001">
    <property type="protein sequence ID" value="GDY56256.1"/>
    <property type="molecule type" value="Genomic_DNA"/>
</dbReference>
<proteinExistence type="predicted"/>
<reference evidence="1 2" key="1">
    <citation type="journal article" date="2020" name="Int. J. Syst. Evol. Microbiol.">
        <title>Reclassification of Streptomyces castelarensis and Streptomyces sporoclivatus as later heterotypic synonyms of Streptomyces antimycoticus.</title>
        <authorList>
            <person name="Komaki H."/>
            <person name="Tamura T."/>
        </authorList>
    </citation>
    <scope>NUCLEOTIDE SEQUENCE [LARGE SCALE GENOMIC DNA]</scope>
    <source>
        <strain evidence="1 2">NBRC 13459</strain>
    </source>
</reference>